<organism evidence="1 2">
    <name type="scientific">Onychostoma macrolepis</name>
    <dbReference type="NCBI Taxonomy" id="369639"/>
    <lineage>
        <taxon>Eukaryota</taxon>
        <taxon>Metazoa</taxon>
        <taxon>Chordata</taxon>
        <taxon>Craniata</taxon>
        <taxon>Vertebrata</taxon>
        <taxon>Euteleostomi</taxon>
        <taxon>Actinopterygii</taxon>
        <taxon>Neopterygii</taxon>
        <taxon>Teleostei</taxon>
        <taxon>Ostariophysi</taxon>
        <taxon>Cypriniformes</taxon>
        <taxon>Cyprinidae</taxon>
        <taxon>Acrossocheilinae</taxon>
        <taxon>Onychostoma</taxon>
    </lineage>
</organism>
<sequence length="193" mass="21053">MHSRVEVFSKVAPASNPRRVAFGVAEALHEAMAWGDVCDSDCEDSAALEFSPFCSLSPNRVQEAPLHHWCRVTSSLVGRSYSAAGQATAMLHSMTVLQAYQVELLKELDEGEGITPEAVKELWRATDLALPATKHTARAVGRSMAGMVAVERHLWLNLTDIKEKDKSFLMDALISKDGLFGNSVTAVDYVFTG</sequence>
<dbReference type="Gene3D" id="1.10.287.3160">
    <property type="match status" value="1"/>
</dbReference>
<dbReference type="Proteomes" id="UP000579812">
    <property type="component" value="Unassembled WGS sequence"/>
</dbReference>
<gene>
    <name evidence="1" type="ORF">G5714_022516</name>
</gene>
<comment type="caution">
    <text evidence="1">The sequence shown here is derived from an EMBL/GenBank/DDBJ whole genome shotgun (WGS) entry which is preliminary data.</text>
</comment>
<evidence type="ECO:0000313" key="1">
    <source>
        <dbReference type="EMBL" id="KAF4096547.1"/>
    </source>
</evidence>
<dbReference type="EMBL" id="JAAMOB010000023">
    <property type="protein sequence ID" value="KAF4096547.1"/>
    <property type="molecule type" value="Genomic_DNA"/>
</dbReference>
<reference evidence="1 2" key="1">
    <citation type="submission" date="2020-04" db="EMBL/GenBank/DDBJ databases">
        <title>Chromosome-level genome assembly of a cyprinid fish Onychostoma macrolepis by integration of Nanopore Sequencing, Bionano and Hi-C technology.</title>
        <authorList>
            <person name="Wang D."/>
        </authorList>
    </citation>
    <scope>NUCLEOTIDE SEQUENCE [LARGE SCALE GENOMIC DNA]</scope>
    <source>
        <strain evidence="1">SWU-2019</strain>
        <tissue evidence="1">Muscle</tissue>
    </source>
</reference>
<dbReference type="AlphaFoldDB" id="A0A7J6BNE2"/>
<evidence type="ECO:0000313" key="2">
    <source>
        <dbReference type="Proteomes" id="UP000579812"/>
    </source>
</evidence>
<name>A0A7J6BNE2_9TELE</name>
<proteinExistence type="predicted"/>
<keyword evidence="2" id="KW-1185">Reference proteome</keyword>
<protein>
    <submittedName>
        <fullName evidence="1">Uncharacterized protein</fullName>
    </submittedName>
</protein>
<accession>A0A7J6BNE2</accession>